<keyword evidence="2" id="KW-1185">Reference proteome</keyword>
<protein>
    <submittedName>
        <fullName evidence="1">Uncharacterized protein</fullName>
    </submittedName>
</protein>
<dbReference type="EMBL" id="CARXXK010001250">
    <property type="protein sequence ID" value="CAI6374710.1"/>
    <property type="molecule type" value="Genomic_DNA"/>
</dbReference>
<dbReference type="Proteomes" id="UP001160148">
    <property type="component" value="Unassembled WGS sequence"/>
</dbReference>
<comment type="caution">
    <text evidence="1">The sequence shown here is derived from an EMBL/GenBank/DDBJ whole genome shotgun (WGS) entry which is preliminary data.</text>
</comment>
<evidence type="ECO:0000313" key="2">
    <source>
        <dbReference type="Proteomes" id="UP001160148"/>
    </source>
</evidence>
<accession>A0AAV0Y1H7</accession>
<reference evidence="1 2" key="1">
    <citation type="submission" date="2023-01" db="EMBL/GenBank/DDBJ databases">
        <authorList>
            <person name="Whitehead M."/>
        </authorList>
    </citation>
    <scope>NUCLEOTIDE SEQUENCE [LARGE SCALE GENOMIC DNA]</scope>
</reference>
<proteinExistence type="predicted"/>
<organism evidence="1 2">
    <name type="scientific">Macrosiphum euphorbiae</name>
    <name type="common">potato aphid</name>
    <dbReference type="NCBI Taxonomy" id="13131"/>
    <lineage>
        <taxon>Eukaryota</taxon>
        <taxon>Metazoa</taxon>
        <taxon>Ecdysozoa</taxon>
        <taxon>Arthropoda</taxon>
        <taxon>Hexapoda</taxon>
        <taxon>Insecta</taxon>
        <taxon>Pterygota</taxon>
        <taxon>Neoptera</taxon>
        <taxon>Paraneoptera</taxon>
        <taxon>Hemiptera</taxon>
        <taxon>Sternorrhyncha</taxon>
        <taxon>Aphidomorpha</taxon>
        <taxon>Aphidoidea</taxon>
        <taxon>Aphididae</taxon>
        <taxon>Macrosiphini</taxon>
        <taxon>Macrosiphum</taxon>
    </lineage>
</organism>
<dbReference type="AlphaFoldDB" id="A0AAV0Y1H7"/>
<gene>
    <name evidence="1" type="ORF">MEUPH1_LOCUS28308</name>
</gene>
<sequence>MKLSDNYVIDTFKDETVSKNNHFNCEERYFVIVFYGQASLITSITKDKSSIHTDTVQNTQHLKGRSDGQQILFVWQAKTTQWLAHNLHE</sequence>
<name>A0AAV0Y1H7_9HEMI</name>
<evidence type="ECO:0000313" key="1">
    <source>
        <dbReference type="EMBL" id="CAI6374710.1"/>
    </source>
</evidence>